<evidence type="ECO:0000313" key="4">
    <source>
        <dbReference type="EMBL" id="SSX17342.1"/>
    </source>
</evidence>
<evidence type="ECO:0000256" key="1">
    <source>
        <dbReference type="ARBA" id="ARBA00022614"/>
    </source>
</evidence>
<dbReference type="Gene3D" id="3.80.10.10">
    <property type="entry name" value="Ribonuclease Inhibitor"/>
    <property type="match status" value="2"/>
</dbReference>
<proteinExistence type="predicted"/>
<dbReference type="InterPro" id="IPR050333">
    <property type="entry name" value="SLRP"/>
</dbReference>
<keyword evidence="1" id="KW-0433">Leucine-rich repeat</keyword>
<dbReference type="PANTHER" id="PTHR45712">
    <property type="entry name" value="AGAP008170-PA"/>
    <property type="match status" value="1"/>
</dbReference>
<dbReference type="AlphaFoldDB" id="A0A336LH61"/>
<name>A0A336LH61_CULSO</name>
<keyword evidence="2" id="KW-0677">Repeat</keyword>
<dbReference type="InterPro" id="IPR032675">
    <property type="entry name" value="LRR_dom_sf"/>
</dbReference>
<keyword evidence="3" id="KW-0732">Signal</keyword>
<reference evidence="4" key="1">
    <citation type="submission" date="2018-07" db="EMBL/GenBank/DDBJ databases">
        <authorList>
            <person name="Quirk P.G."/>
            <person name="Krulwich T.A."/>
        </authorList>
    </citation>
    <scope>NUCLEOTIDE SEQUENCE</scope>
</reference>
<protein>
    <submittedName>
        <fullName evidence="4">CSON012565 protein</fullName>
    </submittedName>
</protein>
<organism evidence="4">
    <name type="scientific">Culicoides sonorensis</name>
    <name type="common">Biting midge</name>
    <dbReference type="NCBI Taxonomy" id="179676"/>
    <lineage>
        <taxon>Eukaryota</taxon>
        <taxon>Metazoa</taxon>
        <taxon>Ecdysozoa</taxon>
        <taxon>Arthropoda</taxon>
        <taxon>Hexapoda</taxon>
        <taxon>Insecta</taxon>
        <taxon>Pterygota</taxon>
        <taxon>Neoptera</taxon>
        <taxon>Endopterygota</taxon>
        <taxon>Diptera</taxon>
        <taxon>Nematocera</taxon>
        <taxon>Chironomoidea</taxon>
        <taxon>Ceratopogonidae</taxon>
        <taxon>Ceratopogoninae</taxon>
        <taxon>Culicoides</taxon>
        <taxon>Monoculicoides</taxon>
    </lineage>
</organism>
<feature type="signal peptide" evidence="3">
    <location>
        <begin position="1"/>
        <end position="21"/>
    </location>
</feature>
<dbReference type="SUPFAM" id="SSF52047">
    <property type="entry name" value="RNI-like"/>
    <property type="match status" value="1"/>
</dbReference>
<accession>A0A336LH61</accession>
<gene>
    <name evidence="4" type="primary">CSON012565</name>
</gene>
<dbReference type="Pfam" id="PF13306">
    <property type="entry name" value="LRR_5"/>
    <property type="match status" value="2"/>
</dbReference>
<dbReference type="InterPro" id="IPR026906">
    <property type="entry name" value="LRR_5"/>
</dbReference>
<dbReference type="PANTHER" id="PTHR45712:SF22">
    <property type="entry name" value="INSULIN-LIKE GROWTH FACTOR-BINDING PROTEIN COMPLEX ACID LABILE SUBUNIT"/>
    <property type="match status" value="1"/>
</dbReference>
<dbReference type="EMBL" id="UFQT01000005">
    <property type="protein sequence ID" value="SSX17342.1"/>
    <property type="molecule type" value="Genomic_DNA"/>
</dbReference>
<sequence>MITKFLFLLIFCVILCFSAESKLNLPKFTCNSQYDTICTFDDVHLNETHPHFIPIHKKKYKSSRDPTAVHLNGDQNNTFHTLTSDLCNKFPGLRDFKIIEVGLVTLEHDAFHNCRFLKDLEILGNNVEHLPQKLLEKNTRLKYFTLRRNKIKELPAGFFDTTNVLTILTLGEPLMEQFVKLSSDPSTGVIKPLTLMKQLNIEENSITDLDMFYVLRAFPNLQYFNICPFISRDEVLLLDKYRGWEVKQKRPYPSDAHLGTCFQGIYKKPENESGFDENIPTFNCSSESRSYTCKFENLNLNETHPHFRPRTEQHFDTYILGVSGTNSIHTLTSDFCKAFPHLNTHEVTEVGLQVIQEDAYKPCVYLETITLSGNQLTTLPSDVFKYNLLLDMLWIIGCLFQVIFANPLFEYEFYGEGFQRESDDLVFLSESDTNDDEDQFPIINLKKREVQVKNETLIKTEEKDDHDDELSVKPLDIEKGTLNHSLNVTHPNNGTEVRKRPVIEVESSNEKHQRKVTEDLKKKIAEIQAEPVILTQGV</sequence>
<dbReference type="VEuPathDB" id="VectorBase:CSON012565"/>
<evidence type="ECO:0000256" key="3">
    <source>
        <dbReference type="SAM" id="SignalP"/>
    </source>
</evidence>
<feature type="chain" id="PRO_5016350445" evidence="3">
    <location>
        <begin position="22"/>
        <end position="538"/>
    </location>
</feature>
<evidence type="ECO:0000256" key="2">
    <source>
        <dbReference type="ARBA" id="ARBA00022737"/>
    </source>
</evidence>